<keyword evidence="9 13" id="KW-0315">Glutamine amidotransferase</keyword>
<dbReference type="FunFam" id="3.50.30.20:FF:000001">
    <property type="entry name" value="Carbamoyl-phosphate synthase small chain"/>
    <property type="match status" value="1"/>
</dbReference>
<evidence type="ECO:0000256" key="6">
    <source>
        <dbReference type="ARBA" id="ARBA00022605"/>
    </source>
</evidence>
<evidence type="ECO:0000256" key="4">
    <source>
        <dbReference type="ARBA" id="ARBA00022571"/>
    </source>
</evidence>
<dbReference type="InterPro" id="IPR006274">
    <property type="entry name" value="CarbamoylP_synth_ssu"/>
</dbReference>
<feature type="binding site" evidence="13">
    <location>
        <position position="245"/>
    </location>
    <ligand>
        <name>L-glutamine</name>
        <dbReference type="ChEBI" id="CHEBI:58359"/>
    </ligand>
</feature>
<feature type="domain" description="Carbamoyl-phosphate synthase small subunit N-terminal" evidence="14">
    <location>
        <begin position="18"/>
        <end position="148"/>
    </location>
</feature>
<keyword evidence="8 13" id="KW-0067">ATP-binding</keyword>
<comment type="similarity">
    <text evidence="3 13">Belongs to the CarA family.</text>
</comment>
<dbReference type="FunFam" id="3.40.50.880:FF:000018">
    <property type="entry name" value="Carbamoyl-phosphate synthase small chain"/>
    <property type="match status" value="1"/>
</dbReference>
<dbReference type="Proteomes" id="UP000253868">
    <property type="component" value="Chromosome"/>
</dbReference>
<dbReference type="Pfam" id="PF00988">
    <property type="entry name" value="CPSase_sm_chain"/>
    <property type="match status" value="1"/>
</dbReference>
<comment type="pathway">
    <text evidence="2 13">Amino-acid biosynthesis; L-arginine biosynthesis; carbamoyl phosphate from bicarbonate: step 1/1.</text>
</comment>
<feature type="active site" description="Nucleophile" evidence="13">
    <location>
        <position position="269"/>
    </location>
</feature>
<evidence type="ECO:0000313" key="16">
    <source>
        <dbReference type="Proteomes" id="UP000253868"/>
    </source>
</evidence>
<accession>A0A345HJI9</accession>
<feature type="binding site" evidence="13">
    <location>
        <position position="62"/>
    </location>
    <ligand>
        <name>L-glutamine</name>
        <dbReference type="ChEBI" id="CHEBI:58359"/>
    </ligand>
</feature>
<feature type="active site" evidence="13">
    <location>
        <position position="359"/>
    </location>
</feature>
<dbReference type="CDD" id="cd01744">
    <property type="entry name" value="GATase1_CPSase"/>
    <property type="match status" value="1"/>
</dbReference>
<evidence type="ECO:0000259" key="14">
    <source>
        <dbReference type="SMART" id="SM01097"/>
    </source>
</evidence>
<dbReference type="InterPro" id="IPR036480">
    <property type="entry name" value="CarbP_synth_ssu_N_sf"/>
</dbReference>
<evidence type="ECO:0000256" key="10">
    <source>
        <dbReference type="ARBA" id="ARBA00022975"/>
    </source>
</evidence>
<evidence type="ECO:0000256" key="2">
    <source>
        <dbReference type="ARBA" id="ARBA00005077"/>
    </source>
</evidence>
<feature type="binding site" evidence="13">
    <location>
        <position position="243"/>
    </location>
    <ligand>
        <name>L-glutamine</name>
        <dbReference type="ChEBI" id="CHEBI:58359"/>
    </ligand>
</feature>
<keyword evidence="10 13" id="KW-0665">Pyrimidine biosynthesis</keyword>
<keyword evidence="16" id="KW-1185">Reference proteome</keyword>
<proteinExistence type="inferred from homology"/>
<evidence type="ECO:0000256" key="13">
    <source>
        <dbReference type="HAMAP-Rule" id="MF_01209"/>
    </source>
</evidence>
<dbReference type="Gene3D" id="3.50.30.20">
    <property type="entry name" value="Carbamoyl-phosphate synthase small subunit, N-terminal domain"/>
    <property type="match status" value="1"/>
</dbReference>
<dbReference type="KEGG" id="spad:DVK44_03255"/>
<dbReference type="InterPro" id="IPR002474">
    <property type="entry name" value="CarbamoylP_synth_ssu_N"/>
</dbReference>
<dbReference type="SUPFAM" id="SSF52021">
    <property type="entry name" value="Carbamoyl phosphate synthetase, small subunit N-terminal domain"/>
    <property type="match status" value="1"/>
</dbReference>
<dbReference type="PANTHER" id="PTHR43418">
    <property type="entry name" value="MULTIFUNCTIONAL TRYPTOPHAN BIOSYNTHESIS PROTEIN-RELATED"/>
    <property type="match status" value="1"/>
</dbReference>
<dbReference type="GO" id="GO:0006526">
    <property type="term" value="P:L-arginine biosynthetic process"/>
    <property type="evidence" value="ECO:0007669"/>
    <property type="project" value="UniProtKB-UniRule"/>
</dbReference>
<feature type="binding site" evidence="13">
    <location>
        <position position="311"/>
    </location>
    <ligand>
        <name>L-glutamine</name>
        <dbReference type="ChEBI" id="CHEBI:58359"/>
    </ligand>
</feature>
<feature type="binding site" evidence="13">
    <location>
        <position position="314"/>
    </location>
    <ligand>
        <name>L-glutamine</name>
        <dbReference type="ChEBI" id="CHEBI:58359"/>
    </ligand>
</feature>
<evidence type="ECO:0000256" key="5">
    <source>
        <dbReference type="ARBA" id="ARBA00022598"/>
    </source>
</evidence>
<evidence type="ECO:0000256" key="12">
    <source>
        <dbReference type="ARBA" id="ARBA00049285"/>
    </source>
</evidence>
<keyword evidence="4 13" id="KW-0055">Arginine biosynthesis</keyword>
<dbReference type="RefSeq" id="WP_114658237.1">
    <property type="nucleotide sequence ID" value="NZ_CP031194.1"/>
</dbReference>
<dbReference type="EMBL" id="CP031194">
    <property type="protein sequence ID" value="AXG76863.1"/>
    <property type="molecule type" value="Genomic_DNA"/>
</dbReference>
<dbReference type="GO" id="GO:0006541">
    <property type="term" value="P:glutamine metabolic process"/>
    <property type="evidence" value="ECO:0007669"/>
    <property type="project" value="InterPro"/>
</dbReference>
<dbReference type="PRINTS" id="PR00099">
    <property type="entry name" value="CPSGATASE"/>
</dbReference>
<dbReference type="NCBIfam" id="TIGR01368">
    <property type="entry name" value="CPSaseIIsmall"/>
    <property type="match status" value="1"/>
</dbReference>
<dbReference type="GO" id="GO:0004088">
    <property type="term" value="F:carbamoyl-phosphate synthase (glutamine-hydrolyzing) activity"/>
    <property type="evidence" value="ECO:0007669"/>
    <property type="project" value="UniProtKB-UniRule"/>
</dbReference>
<dbReference type="HAMAP" id="MF_01209">
    <property type="entry name" value="CPSase_S_chain"/>
    <property type="match status" value="1"/>
</dbReference>
<dbReference type="InterPro" id="IPR035686">
    <property type="entry name" value="CPSase_GATase1"/>
</dbReference>
<dbReference type="SUPFAM" id="SSF52317">
    <property type="entry name" value="Class I glutamine amidotransferase-like"/>
    <property type="match status" value="1"/>
</dbReference>
<dbReference type="GO" id="GO:0006207">
    <property type="term" value="P:'de novo' pyrimidine nucleobase biosynthetic process"/>
    <property type="evidence" value="ECO:0007669"/>
    <property type="project" value="InterPro"/>
</dbReference>
<gene>
    <name evidence="13" type="primary">carA</name>
    <name evidence="15" type="ORF">DVK44_03255</name>
</gene>
<dbReference type="GO" id="GO:0044205">
    <property type="term" value="P:'de novo' UMP biosynthetic process"/>
    <property type="evidence" value="ECO:0007669"/>
    <property type="project" value="UniProtKB-UniRule"/>
</dbReference>
<evidence type="ECO:0000313" key="15">
    <source>
        <dbReference type="EMBL" id="AXG76863.1"/>
    </source>
</evidence>
<keyword evidence="5 13" id="KW-0436">Ligase</keyword>
<evidence type="ECO:0000256" key="8">
    <source>
        <dbReference type="ARBA" id="ARBA00022840"/>
    </source>
</evidence>
<comment type="subunit">
    <text evidence="13">Composed of two chains; the small (or glutamine) chain promotes the hydrolysis of glutamine to ammonia, which is used by the large (or ammonia) chain to synthesize carbamoyl phosphate. Tetramer of heterodimers (alpha,beta)4.</text>
</comment>
<dbReference type="GO" id="GO:0005524">
    <property type="term" value="F:ATP binding"/>
    <property type="evidence" value="ECO:0007669"/>
    <property type="project" value="UniProtKB-UniRule"/>
</dbReference>
<dbReference type="GO" id="GO:0004359">
    <property type="term" value="F:glutaminase activity"/>
    <property type="evidence" value="ECO:0007669"/>
    <property type="project" value="RHEA"/>
</dbReference>
<dbReference type="PRINTS" id="PR00096">
    <property type="entry name" value="GATASE"/>
</dbReference>
<evidence type="ECO:0000256" key="9">
    <source>
        <dbReference type="ARBA" id="ARBA00022962"/>
    </source>
</evidence>
<dbReference type="OrthoDB" id="9804328at2"/>
<evidence type="ECO:0000256" key="1">
    <source>
        <dbReference type="ARBA" id="ARBA00004812"/>
    </source>
</evidence>
<reference evidence="16" key="1">
    <citation type="submission" date="2018-07" db="EMBL/GenBank/DDBJ databases">
        <authorList>
            <person name="Zhao J."/>
        </authorList>
    </citation>
    <scope>NUCLEOTIDE SEQUENCE [LARGE SCALE GENOMIC DNA]</scope>
    <source>
        <strain evidence="16">GSSD-12</strain>
    </source>
</reference>
<sequence>MTTSTRGTARGTARAQASPAVLVLEDGRSFRGRAYGAVGETFGEAVFSTGMTGYQETLTDPSYHRQVVVMTAPHIGNTGVNDEDAESRRIWVSGYVVRDPARTPSNWRSRRTLDDELTAQGVVGISGIDTRALTRHLRERGAMRVGIFSGESLADPATLLARVQQAPQMTGADLSAEVSATEAYVVPAIGEKRFTVAALDLGIKGMTPHRMAERGIEVHVLPATATLDEVYATAPDGVFLSNGPGDPATADLTVVKGVLERGTPLFGICFGNQLLGRALGFGTYKLKYGHRGINQPVQDRTTGKVEVTAHNHGFAVDAPLDRVSDTPYGRAEVSHVCLNDNVVEGLRLLDRPVFSVQYHPEAAAGPHDAAYLFDRFVQLMEDQRA</sequence>
<dbReference type="UniPathway" id="UPA00070">
    <property type="reaction ID" value="UER00115"/>
</dbReference>
<dbReference type="InterPro" id="IPR050472">
    <property type="entry name" value="Anth_synth/Amidotransfase"/>
</dbReference>
<dbReference type="AlphaFoldDB" id="A0A345HJI9"/>
<feature type="binding site" evidence="13">
    <location>
        <position position="273"/>
    </location>
    <ligand>
        <name>L-glutamine</name>
        <dbReference type="ChEBI" id="CHEBI:58359"/>
    </ligand>
</feature>
<comment type="catalytic activity">
    <reaction evidence="12 13">
        <text>L-glutamine + H2O = L-glutamate + NH4(+)</text>
        <dbReference type="Rhea" id="RHEA:15889"/>
        <dbReference type="ChEBI" id="CHEBI:15377"/>
        <dbReference type="ChEBI" id="CHEBI:28938"/>
        <dbReference type="ChEBI" id="CHEBI:29985"/>
        <dbReference type="ChEBI" id="CHEBI:58359"/>
    </reaction>
</comment>
<evidence type="ECO:0000256" key="3">
    <source>
        <dbReference type="ARBA" id="ARBA00007800"/>
    </source>
</evidence>
<dbReference type="SMART" id="SM01097">
    <property type="entry name" value="CPSase_sm_chain"/>
    <property type="match status" value="1"/>
</dbReference>
<keyword evidence="7 13" id="KW-0547">Nucleotide-binding</keyword>
<feature type="binding site" evidence="13">
    <location>
        <position position="313"/>
    </location>
    <ligand>
        <name>L-glutamine</name>
        <dbReference type="ChEBI" id="CHEBI:58359"/>
    </ligand>
</feature>
<dbReference type="Gene3D" id="3.40.50.880">
    <property type="match status" value="1"/>
</dbReference>
<evidence type="ECO:0000256" key="11">
    <source>
        <dbReference type="ARBA" id="ARBA00048816"/>
    </source>
</evidence>
<comment type="catalytic activity">
    <reaction evidence="11 13">
        <text>hydrogencarbonate + L-glutamine + 2 ATP + H2O = carbamoyl phosphate + L-glutamate + 2 ADP + phosphate + 2 H(+)</text>
        <dbReference type="Rhea" id="RHEA:18633"/>
        <dbReference type="ChEBI" id="CHEBI:15377"/>
        <dbReference type="ChEBI" id="CHEBI:15378"/>
        <dbReference type="ChEBI" id="CHEBI:17544"/>
        <dbReference type="ChEBI" id="CHEBI:29985"/>
        <dbReference type="ChEBI" id="CHEBI:30616"/>
        <dbReference type="ChEBI" id="CHEBI:43474"/>
        <dbReference type="ChEBI" id="CHEBI:58228"/>
        <dbReference type="ChEBI" id="CHEBI:58359"/>
        <dbReference type="ChEBI" id="CHEBI:456216"/>
        <dbReference type="EC" id="6.3.5.5"/>
    </reaction>
</comment>
<name>A0A345HJI9_9ACTN</name>
<evidence type="ECO:0000256" key="7">
    <source>
        <dbReference type="ARBA" id="ARBA00022741"/>
    </source>
</evidence>
<dbReference type="InterPro" id="IPR029062">
    <property type="entry name" value="Class_I_gatase-like"/>
</dbReference>
<keyword evidence="6 13" id="KW-0028">Amino-acid biosynthesis</keyword>
<dbReference type="InterPro" id="IPR017926">
    <property type="entry name" value="GATASE"/>
</dbReference>
<dbReference type="NCBIfam" id="NF009475">
    <property type="entry name" value="PRK12838.1"/>
    <property type="match status" value="1"/>
</dbReference>
<feature type="active site" evidence="13">
    <location>
        <position position="361"/>
    </location>
</feature>
<organism evidence="15 16">
    <name type="scientific">Streptomyces paludis</name>
    <dbReference type="NCBI Taxonomy" id="2282738"/>
    <lineage>
        <taxon>Bacteria</taxon>
        <taxon>Bacillati</taxon>
        <taxon>Actinomycetota</taxon>
        <taxon>Actinomycetes</taxon>
        <taxon>Kitasatosporales</taxon>
        <taxon>Streptomycetaceae</taxon>
        <taxon>Streptomyces</taxon>
    </lineage>
</organism>
<dbReference type="EC" id="6.3.5.5" evidence="13"/>
<dbReference type="Pfam" id="PF00117">
    <property type="entry name" value="GATase"/>
    <property type="match status" value="1"/>
</dbReference>
<comment type="pathway">
    <text evidence="1 13">Pyrimidine metabolism; UMP biosynthesis via de novo pathway; (S)-dihydroorotate from bicarbonate: step 1/3.</text>
</comment>
<dbReference type="UniPathway" id="UPA00068">
    <property type="reaction ID" value="UER00171"/>
</dbReference>
<dbReference type="PANTHER" id="PTHR43418:SF7">
    <property type="entry name" value="CARBAMOYL-PHOSPHATE SYNTHASE SMALL CHAIN"/>
    <property type="match status" value="1"/>
</dbReference>
<feature type="region of interest" description="CPSase" evidence="13">
    <location>
        <begin position="1"/>
        <end position="192"/>
    </location>
</feature>
<dbReference type="PRINTS" id="PR00097">
    <property type="entry name" value="ANTSNTHASEII"/>
</dbReference>
<feature type="binding site" evidence="13">
    <location>
        <position position="270"/>
    </location>
    <ligand>
        <name>L-glutamine</name>
        <dbReference type="ChEBI" id="CHEBI:58359"/>
    </ligand>
</feature>
<comment type="function">
    <text evidence="13">Small subunit of the glutamine-dependent carbamoyl phosphate synthetase (CPSase). CPSase catalyzes the formation of carbamoyl phosphate from the ammonia moiety of glutamine, carbonate, and phosphate donated by ATP, constituting the first step of 2 biosynthetic pathways, one leading to arginine and/or urea and the other to pyrimidine nucleotides. The small subunit (glutamine amidotransferase) binds and cleaves glutamine to supply the large subunit with the substrate ammonia.</text>
</comment>
<protein>
    <recommendedName>
        <fullName evidence="13">Carbamoyl phosphate synthase small chain</fullName>
        <ecNumber evidence="13">6.3.5.5</ecNumber>
    </recommendedName>
    <alternativeName>
        <fullName evidence="13">Carbamoyl phosphate synthetase glutamine chain</fullName>
    </alternativeName>
</protein>
<dbReference type="PROSITE" id="PS51273">
    <property type="entry name" value="GATASE_TYPE_1"/>
    <property type="match status" value="1"/>
</dbReference>